<dbReference type="GO" id="GO:0004519">
    <property type="term" value="F:endonuclease activity"/>
    <property type="evidence" value="ECO:0007669"/>
    <property type="project" value="InterPro"/>
</dbReference>
<proteinExistence type="predicted"/>
<protein>
    <recommendedName>
        <fullName evidence="4">LAS1-like protein</fullName>
    </recommendedName>
</protein>
<dbReference type="PANTHER" id="PTHR15002:SF0">
    <property type="entry name" value="RIBOSOMAL BIOGENESIS PROTEIN LAS1L"/>
    <property type="match status" value="1"/>
</dbReference>
<dbReference type="InterPro" id="IPR007174">
    <property type="entry name" value="Las1"/>
</dbReference>
<evidence type="ECO:0000313" key="2">
    <source>
        <dbReference type="EMBL" id="CAH2014403.1"/>
    </source>
</evidence>
<dbReference type="GO" id="GO:0000470">
    <property type="term" value="P:maturation of LSU-rRNA"/>
    <property type="evidence" value="ECO:0007669"/>
    <property type="project" value="TreeGrafter"/>
</dbReference>
<dbReference type="Pfam" id="PF04031">
    <property type="entry name" value="Las1"/>
    <property type="match status" value="1"/>
</dbReference>
<organism evidence="1 3">
    <name type="scientific">Acanthoscelides obtectus</name>
    <name type="common">Bean weevil</name>
    <name type="synonym">Bruchus obtectus</name>
    <dbReference type="NCBI Taxonomy" id="200917"/>
    <lineage>
        <taxon>Eukaryota</taxon>
        <taxon>Metazoa</taxon>
        <taxon>Ecdysozoa</taxon>
        <taxon>Arthropoda</taxon>
        <taxon>Hexapoda</taxon>
        <taxon>Insecta</taxon>
        <taxon>Pterygota</taxon>
        <taxon>Neoptera</taxon>
        <taxon>Endopterygota</taxon>
        <taxon>Coleoptera</taxon>
        <taxon>Polyphaga</taxon>
        <taxon>Cucujiformia</taxon>
        <taxon>Chrysomeloidea</taxon>
        <taxon>Chrysomelidae</taxon>
        <taxon>Bruchinae</taxon>
        <taxon>Bruchini</taxon>
        <taxon>Acanthoscelides</taxon>
    </lineage>
</organism>
<dbReference type="AlphaFoldDB" id="A0A9P0KUY4"/>
<evidence type="ECO:0008006" key="4">
    <source>
        <dbReference type="Google" id="ProtNLM"/>
    </source>
</evidence>
<evidence type="ECO:0000313" key="1">
    <source>
        <dbReference type="EMBL" id="CAH1983467.1"/>
    </source>
</evidence>
<reference evidence="1" key="1">
    <citation type="submission" date="2022-03" db="EMBL/GenBank/DDBJ databases">
        <authorList>
            <person name="Sayadi A."/>
        </authorList>
    </citation>
    <scope>NUCLEOTIDE SEQUENCE</scope>
</reference>
<dbReference type="PANTHER" id="PTHR15002">
    <property type="entry name" value="RIBOSOMAL BIOGENESIS PROTEIN LAS1L"/>
    <property type="match status" value="1"/>
</dbReference>
<sequence length="478" mass="55137">MALSQKHSGKVFVPWFSSLEWRKVYYSLHAGSETDYSTALRILEIWKSRTPHLSAGLEGTLIVLQALLLEDGELAETQISQIYALSIMRFLNLCAANTDRQGAFTRSVEKHDIPKWLIDIRHDVAHAHKLPSKDILKVGLQTALRWLKERYWEQQFELVQDYEVYEEHFGLEIIEVIKLYARLILNIHNQNDEVLSGAYMNKLSNLVKRKYKVRPDQLDANTIKSVLEETIRQLLSDPNNQTAMEKNVEVLVSNDFMLGVMPELDSTRIPSSFRDIWIDLLDILNDYNLLIPLLGKLYQFTGDSLMSSPLRNVASLWIDEIFKGLISKKYVKKEENMSEGEIERKIKFKSLNQVPVEEVQTFEDMVLNSPNEYVFNYLESMLCYGGKNEDYIEETRKLLSKLLSKQNMSWDNSLATVDDLPEIDDVPEVPVIKTEPPVEEIEVATTRWTLLTDTKEFRGCPLGVLPHQHGDSNPVLLF</sequence>
<dbReference type="GO" id="GO:0030687">
    <property type="term" value="C:preribosome, large subunit precursor"/>
    <property type="evidence" value="ECO:0007669"/>
    <property type="project" value="TreeGrafter"/>
</dbReference>
<evidence type="ECO:0000313" key="3">
    <source>
        <dbReference type="Proteomes" id="UP001152888"/>
    </source>
</evidence>
<dbReference type="OrthoDB" id="10263222at2759"/>
<dbReference type="EMBL" id="CAKOFQ010006940">
    <property type="protein sequence ID" value="CAH1983467.1"/>
    <property type="molecule type" value="Genomic_DNA"/>
</dbReference>
<gene>
    <name evidence="1" type="ORF">ACAOBT_LOCUS15558</name>
    <name evidence="2" type="ORF">ACAOBT_LOCUS34098</name>
</gene>
<dbReference type="GO" id="GO:0090730">
    <property type="term" value="C:Las1 complex"/>
    <property type="evidence" value="ECO:0007669"/>
    <property type="project" value="InterPro"/>
</dbReference>
<dbReference type="GO" id="GO:0000460">
    <property type="term" value="P:maturation of 5.8S rRNA"/>
    <property type="evidence" value="ECO:0007669"/>
    <property type="project" value="TreeGrafter"/>
</dbReference>
<keyword evidence="3" id="KW-1185">Reference proteome</keyword>
<comment type="caution">
    <text evidence="1">The sequence shown here is derived from an EMBL/GenBank/DDBJ whole genome shotgun (WGS) entry which is preliminary data.</text>
</comment>
<dbReference type="Proteomes" id="UP001152888">
    <property type="component" value="Unassembled WGS sequence"/>
</dbReference>
<dbReference type="EMBL" id="CAKOFQ010008491">
    <property type="protein sequence ID" value="CAH2014403.1"/>
    <property type="molecule type" value="Genomic_DNA"/>
</dbReference>
<name>A0A9P0KUY4_ACAOB</name>
<accession>A0A9P0KUY4</accession>